<keyword evidence="5" id="KW-0238">DNA-binding</keyword>
<dbReference type="Gene3D" id="1.10.10.10">
    <property type="entry name" value="Winged helix-like DNA-binding domain superfamily/Winged helix DNA-binding domain"/>
    <property type="match status" value="1"/>
</dbReference>
<gene>
    <name evidence="4" type="ORF">BJL90_16675</name>
    <name evidence="5" type="ORF">CLFO_22850</name>
</gene>
<dbReference type="KEGG" id="cfm:BJL90_16675"/>
<reference evidence="4 6" key="1">
    <citation type="submission" date="2016-10" db="EMBL/GenBank/DDBJ databases">
        <title>Complete Genome Sequence of Acetogen Clostridium formicoaceticum ATCC 27076.</title>
        <authorList>
            <person name="Bao T."/>
            <person name="Cheng C."/>
            <person name="Zhao J."/>
            <person name="Yang S.-T."/>
            <person name="Wang J."/>
            <person name="Wang M."/>
        </authorList>
    </citation>
    <scope>NUCLEOTIDE SEQUENCE [LARGE SCALE GENOMIC DNA]</scope>
    <source>
        <strain evidence="4 6">ATCC 27076</strain>
    </source>
</reference>
<dbReference type="InterPro" id="IPR036388">
    <property type="entry name" value="WH-like_DNA-bd_sf"/>
</dbReference>
<name>A0AAC9WHN7_9CLOT</name>
<dbReference type="InterPro" id="IPR013324">
    <property type="entry name" value="RNA_pol_sigma_r3/r4-like"/>
</dbReference>
<comment type="function">
    <text evidence="2 3">Might take part in the signal recognition particle (SRP) pathway. This is inferred from the conservation of its genetic proximity to ftsY/ffh. May be a regulatory protein.</text>
</comment>
<dbReference type="Proteomes" id="UP000192478">
    <property type="component" value="Chromosome"/>
</dbReference>
<dbReference type="EMBL" id="CP017603">
    <property type="protein sequence ID" value="AOY77341.1"/>
    <property type="molecule type" value="Genomic_DNA"/>
</dbReference>
<dbReference type="GO" id="GO:0003677">
    <property type="term" value="F:DNA binding"/>
    <property type="evidence" value="ECO:0007669"/>
    <property type="project" value="UniProtKB-KW"/>
</dbReference>
<evidence type="ECO:0000256" key="1">
    <source>
        <dbReference type="ARBA" id="ARBA00008720"/>
    </source>
</evidence>
<dbReference type="Pfam" id="PF04297">
    <property type="entry name" value="UPF0122"/>
    <property type="match status" value="1"/>
</dbReference>
<dbReference type="AlphaFoldDB" id="A0AAC9WHN7"/>
<dbReference type="SUPFAM" id="SSF88659">
    <property type="entry name" value="Sigma3 and sigma4 domains of RNA polymerase sigma factors"/>
    <property type="match status" value="1"/>
</dbReference>
<evidence type="ECO:0000313" key="4">
    <source>
        <dbReference type="EMBL" id="AOY77341.1"/>
    </source>
</evidence>
<dbReference type="InterPro" id="IPR007394">
    <property type="entry name" value="UPF0122"/>
</dbReference>
<evidence type="ECO:0000256" key="2">
    <source>
        <dbReference type="ARBA" id="ARBA00024764"/>
    </source>
</evidence>
<evidence type="ECO:0000313" key="6">
    <source>
        <dbReference type="Proteomes" id="UP000177894"/>
    </source>
</evidence>
<keyword evidence="6" id="KW-1185">Reference proteome</keyword>
<reference evidence="5 7" key="2">
    <citation type="submission" date="2017-03" db="EMBL/GenBank/DDBJ databases">
        <title>Complete sequence of Clostridium formicaceticum DSM 92.</title>
        <authorList>
            <person name="Poehlein A."/>
            <person name="Karl M."/>
            <person name="Bengelsdorf F.R."/>
            <person name="Duerre P."/>
            <person name="Daniel R."/>
        </authorList>
    </citation>
    <scope>NUCLEOTIDE SEQUENCE [LARGE SCALE GENOMIC DNA]</scope>
    <source>
        <strain evidence="5 7">DSM 92</strain>
    </source>
</reference>
<sequence length="123" mass="14710">MVIEKKVEISMLYDFYSQLLTEKQRDMIDLYYNQDLSLGEIAEDLHVSRQAVYDTIKRTEKILYDYEKKLKLFHLFHSKMINIEKIQEKVFALENKINEGASIEELKKEINAMKLVFDELLNN</sequence>
<dbReference type="PANTHER" id="PTHR40083:SF1">
    <property type="entry name" value="UPF0122 PROTEIN YLXM"/>
    <property type="match status" value="1"/>
</dbReference>
<evidence type="ECO:0000313" key="7">
    <source>
        <dbReference type="Proteomes" id="UP000192478"/>
    </source>
</evidence>
<dbReference type="NCBIfam" id="NF045758">
    <property type="entry name" value="YlxM"/>
    <property type="match status" value="1"/>
</dbReference>
<dbReference type="Proteomes" id="UP000177894">
    <property type="component" value="Chromosome"/>
</dbReference>
<evidence type="ECO:0000313" key="5">
    <source>
        <dbReference type="EMBL" id="ARE87885.1"/>
    </source>
</evidence>
<dbReference type="NCBIfam" id="NF001072">
    <property type="entry name" value="PRK00118.2-2"/>
    <property type="match status" value="1"/>
</dbReference>
<accession>A0AAC9WHN7</accession>
<proteinExistence type="inferred from homology"/>
<evidence type="ECO:0000256" key="3">
    <source>
        <dbReference type="HAMAP-Rule" id="MF_00245"/>
    </source>
</evidence>
<dbReference type="PANTHER" id="PTHR40083">
    <property type="entry name" value="UPF0122 PROTEIN CBO2450/CLC_2298"/>
    <property type="match status" value="1"/>
</dbReference>
<organism evidence="5 7">
    <name type="scientific">Clostridium formicaceticum</name>
    <dbReference type="NCBI Taxonomy" id="1497"/>
    <lineage>
        <taxon>Bacteria</taxon>
        <taxon>Bacillati</taxon>
        <taxon>Bacillota</taxon>
        <taxon>Clostridia</taxon>
        <taxon>Eubacteriales</taxon>
        <taxon>Clostridiaceae</taxon>
        <taxon>Clostridium</taxon>
    </lineage>
</organism>
<protein>
    <recommendedName>
        <fullName evidence="3">UPF0122 protein BJL90_16675</fullName>
    </recommendedName>
</protein>
<dbReference type="EMBL" id="CP020559">
    <property type="protein sequence ID" value="ARE87885.1"/>
    <property type="molecule type" value="Genomic_DNA"/>
</dbReference>
<dbReference type="InterPro" id="IPR054831">
    <property type="entry name" value="UPF0122_fam_protein"/>
</dbReference>
<comment type="similarity">
    <text evidence="1 3">Belongs to the UPF0122 family.</text>
</comment>
<dbReference type="HAMAP" id="MF_00245">
    <property type="entry name" value="UPF0122"/>
    <property type="match status" value="1"/>
</dbReference>